<sequence>MAVKSFQLALRSGIQLRAQLVMYPVATMKELMTRANRFIREEEDEVRGQENFDLSQKDRPSKGDRDNRSSRREDRRRDLSPDRHRARSSDRRRNPSTSVAASGSSRRTGNDAATFKAVNTIFKEPIYKLLHKIKAQPFFKWPQLMKSDPSFRDQGKFCAYHKQSGHRTDECKSFKSHLENLV</sequence>
<gene>
    <name evidence="1" type="ORF">MRB53_001949</name>
</gene>
<dbReference type="EMBL" id="CM056809">
    <property type="protein sequence ID" value="KAJ8648926.1"/>
    <property type="molecule type" value="Genomic_DNA"/>
</dbReference>
<protein>
    <submittedName>
        <fullName evidence="1">Uncharacterized protein</fullName>
    </submittedName>
</protein>
<keyword evidence="2" id="KW-1185">Reference proteome</keyword>
<name>A0ACC2MT61_PERAE</name>
<accession>A0ACC2MT61</accession>
<comment type="caution">
    <text evidence="1">The sequence shown here is derived from an EMBL/GenBank/DDBJ whole genome shotgun (WGS) entry which is preliminary data.</text>
</comment>
<evidence type="ECO:0000313" key="2">
    <source>
        <dbReference type="Proteomes" id="UP001234297"/>
    </source>
</evidence>
<reference evidence="1 2" key="1">
    <citation type="journal article" date="2022" name="Hortic Res">
        <title>A haplotype resolved chromosomal level avocado genome allows analysis of novel avocado genes.</title>
        <authorList>
            <person name="Nath O."/>
            <person name="Fletcher S.J."/>
            <person name="Hayward A."/>
            <person name="Shaw L.M."/>
            <person name="Masouleh A.K."/>
            <person name="Furtado A."/>
            <person name="Henry R.J."/>
            <person name="Mitter N."/>
        </authorList>
    </citation>
    <scope>NUCLEOTIDE SEQUENCE [LARGE SCALE GENOMIC DNA]</scope>
    <source>
        <strain evidence="2">cv. Hass</strain>
    </source>
</reference>
<organism evidence="1 2">
    <name type="scientific">Persea americana</name>
    <name type="common">Avocado</name>
    <dbReference type="NCBI Taxonomy" id="3435"/>
    <lineage>
        <taxon>Eukaryota</taxon>
        <taxon>Viridiplantae</taxon>
        <taxon>Streptophyta</taxon>
        <taxon>Embryophyta</taxon>
        <taxon>Tracheophyta</taxon>
        <taxon>Spermatophyta</taxon>
        <taxon>Magnoliopsida</taxon>
        <taxon>Magnoliidae</taxon>
        <taxon>Laurales</taxon>
        <taxon>Lauraceae</taxon>
        <taxon>Persea</taxon>
    </lineage>
</organism>
<dbReference type="Proteomes" id="UP001234297">
    <property type="component" value="Chromosome 1"/>
</dbReference>
<evidence type="ECO:0000313" key="1">
    <source>
        <dbReference type="EMBL" id="KAJ8648926.1"/>
    </source>
</evidence>
<proteinExistence type="predicted"/>